<keyword evidence="3" id="KW-0964">Secreted</keyword>
<evidence type="ECO:0000259" key="6">
    <source>
        <dbReference type="Pfam" id="PF00151"/>
    </source>
</evidence>
<reference evidence="7" key="1">
    <citation type="submission" date="2014-11" db="EMBL/GenBank/DDBJ databases">
        <authorList>
            <person name="Geib S."/>
        </authorList>
    </citation>
    <scope>NUCLEOTIDE SEQUENCE</scope>
</reference>
<comment type="similarity">
    <text evidence="2 4">Belongs to the AB hydrolase superfamily. Lipase family.</text>
</comment>
<dbReference type="InterPro" id="IPR033906">
    <property type="entry name" value="Lipase_N"/>
</dbReference>
<dbReference type="PRINTS" id="PR00821">
    <property type="entry name" value="TAGLIPASE"/>
</dbReference>
<dbReference type="InterPro" id="IPR029058">
    <property type="entry name" value="AB_hydrolase_fold"/>
</dbReference>
<evidence type="ECO:0000256" key="5">
    <source>
        <dbReference type="SAM" id="Phobius"/>
    </source>
</evidence>
<name>A0A0A1WZ50_ZEUCU</name>
<evidence type="ECO:0000256" key="3">
    <source>
        <dbReference type="ARBA" id="ARBA00022525"/>
    </source>
</evidence>
<dbReference type="Pfam" id="PF00151">
    <property type="entry name" value="Lipase"/>
    <property type="match status" value="1"/>
</dbReference>
<keyword evidence="5" id="KW-1133">Transmembrane helix</keyword>
<keyword evidence="5" id="KW-0812">Transmembrane</keyword>
<evidence type="ECO:0000256" key="4">
    <source>
        <dbReference type="RuleBase" id="RU004262"/>
    </source>
</evidence>
<dbReference type="CDD" id="cd00707">
    <property type="entry name" value="Pancreat_lipase_like"/>
    <property type="match status" value="1"/>
</dbReference>
<protein>
    <submittedName>
        <fullName evidence="7">Endothelial lipase</fullName>
    </submittedName>
</protein>
<dbReference type="InterPro" id="IPR013818">
    <property type="entry name" value="Lipase"/>
</dbReference>
<comment type="subcellular location">
    <subcellularLocation>
        <location evidence="1">Secreted</location>
    </subcellularLocation>
</comment>
<reference evidence="7" key="2">
    <citation type="journal article" date="2015" name="Gigascience">
        <title>Reconstructing a comprehensive transcriptome assembly of a white-pupal translocated strain of the pest fruit fly Bactrocera cucurbitae.</title>
        <authorList>
            <person name="Sim S.B."/>
            <person name="Calla B."/>
            <person name="Hall B."/>
            <person name="DeRego T."/>
            <person name="Geib S.M."/>
        </authorList>
    </citation>
    <scope>NUCLEOTIDE SEQUENCE</scope>
</reference>
<dbReference type="InterPro" id="IPR000734">
    <property type="entry name" value="TAG_lipase"/>
</dbReference>
<proteinExistence type="inferred from homology"/>
<evidence type="ECO:0000313" key="7">
    <source>
        <dbReference type="EMBL" id="JAD04132.1"/>
    </source>
</evidence>
<dbReference type="SUPFAM" id="SSF53474">
    <property type="entry name" value="alpha/beta-Hydrolases"/>
    <property type="match status" value="1"/>
</dbReference>
<evidence type="ECO:0000256" key="2">
    <source>
        <dbReference type="ARBA" id="ARBA00010701"/>
    </source>
</evidence>
<gene>
    <name evidence="7" type="primary">LIPG_0</name>
    <name evidence="7" type="ORF">g.4609</name>
</gene>
<feature type="domain" description="Lipase" evidence="6">
    <location>
        <begin position="58"/>
        <end position="304"/>
    </location>
</feature>
<dbReference type="GO" id="GO:0016298">
    <property type="term" value="F:lipase activity"/>
    <property type="evidence" value="ECO:0007669"/>
    <property type="project" value="InterPro"/>
</dbReference>
<dbReference type="AlphaFoldDB" id="A0A0A1WZ50"/>
<dbReference type="EMBL" id="GBXI01010160">
    <property type="protein sequence ID" value="JAD04132.1"/>
    <property type="molecule type" value="Transcribed_RNA"/>
</dbReference>
<accession>A0A0A1WZ50</accession>
<sequence>MQNHKQVVTMILVYIVFTSLLDLVSTDDNSCKATDSWYIPNLLGAPILVTVAELAAYIRPSTATEDDVQFLLLTNLNPTEPCKISIGDVRALNDSQFNPNHETYFIIHGWLNNGYSYMCKILAAAVLARNNINVFIVDWGKRAMNGDYRFAAMSVEPIGGIVADFMNFLCRVFAVEIYVIGHSLGAHVAGFAGKKFDCGTIKTIWGLDPAQPLFDYCNSKKRLCNTDAFYVEILHTNAGFLGFEKPIGNASFYANGGRMQKGCGIDAYCSHMGVIGFCDQAQRGKRYTSVACATYTDATNNACGSTPSGVFMALPTNNNINGIFYVGITEEAGFTDGFPYFIASQILP</sequence>
<feature type="transmembrane region" description="Helical" evidence="5">
    <location>
        <begin position="37"/>
        <end position="58"/>
    </location>
</feature>
<dbReference type="GO" id="GO:0005615">
    <property type="term" value="C:extracellular space"/>
    <property type="evidence" value="ECO:0007669"/>
    <property type="project" value="TreeGrafter"/>
</dbReference>
<dbReference type="GO" id="GO:0017171">
    <property type="term" value="F:serine hydrolase activity"/>
    <property type="evidence" value="ECO:0007669"/>
    <property type="project" value="TreeGrafter"/>
</dbReference>
<organism evidence="7">
    <name type="scientific">Zeugodacus cucurbitae</name>
    <name type="common">Melon fruit fly</name>
    <name type="synonym">Bactrocera cucurbitae</name>
    <dbReference type="NCBI Taxonomy" id="28588"/>
    <lineage>
        <taxon>Eukaryota</taxon>
        <taxon>Metazoa</taxon>
        <taxon>Ecdysozoa</taxon>
        <taxon>Arthropoda</taxon>
        <taxon>Hexapoda</taxon>
        <taxon>Insecta</taxon>
        <taxon>Pterygota</taxon>
        <taxon>Neoptera</taxon>
        <taxon>Endopterygota</taxon>
        <taxon>Diptera</taxon>
        <taxon>Brachycera</taxon>
        <taxon>Muscomorpha</taxon>
        <taxon>Tephritoidea</taxon>
        <taxon>Tephritidae</taxon>
        <taxon>Zeugodacus</taxon>
        <taxon>Zeugodacus</taxon>
    </lineage>
</organism>
<dbReference type="GO" id="GO:0016042">
    <property type="term" value="P:lipid catabolic process"/>
    <property type="evidence" value="ECO:0007669"/>
    <property type="project" value="TreeGrafter"/>
</dbReference>
<evidence type="ECO:0000256" key="1">
    <source>
        <dbReference type="ARBA" id="ARBA00004613"/>
    </source>
</evidence>
<dbReference type="PANTHER" id="PTHR11610:SF150">
    <property type="entry name" value="FI01825P-RELATED"/>
    <property type="match status" value="1"/>
</dbReference>
<dbReference type="Gene3D" id="3.40.50.1820">
    <property type="entry name" value="alpha/beta hydrolase"/>
    <property type="match status" value="1"/>
</dbReference>
<dbReference type="PANTHER" id="PTHR11610">
    <property type="entry name" value="LIPASE"/>
    <property type="match status" value="1"/>
</dbReference>
<feature type="transmembrane region" description="Helical" evidence="5">
    <location>
        <begin position="7"/>
        <end position="25"/>
    </location>
</feature>
<keyword evidence="5" id="KW-0472">Membrane</keyword>
<dbReference type="OrthoDB" id="199913at2759"/>